<comment type="catalytic activity">
    <reaction evidence="8 9">
        <text>5-phospho-alpha-D-ribose 1-diphosphate + nicotinate + ATP + H2O = nicotinate beta-D-ribonucleotide + ADP + phosphate + diphosphate</text>
        <dbReference type="Rhea" id="RHEA:36163"/>
        <dbReference type="ChEBI" id="CHEBI:15377"/>
        <dbReference type="ChEBI" id="CHEBI:30616"/>
        <dbReference type="ChEBI" id="CHEBI:32544"/>
        <dbReference type="ChEBI" id="CHEBI:33019"/>
        <dbReference type="ChEBI" id="CHEBI:43474"/>
        <dbReference type="ChEBI" id="CHEBI:57502"/>
        <dbReference type="ChEBI" id="CHEBI:58017"/>
        <dbReference type="ChEBI" id="CHEBI:456216"/>
        <dbReference type="EC" id="6.3.4.21"/>
    </reaction>
</comment>
<keyword evidence="5 9" id="KW-0436">Ligase</keyword>
<keyword evidence="4" id="KW-0597">Phosphoprotein</keyword>
<dbReference type="Gene3D" id="3.20.140.10">
    <property type="entry name" value="nicotinate phosphoribosyltransferase"/>
    <property type="match status" value="1"/>
</dbReference>
<dbReference type="NCBIfam" id="TIGR01513">
    <property type="entry name" value="NAPRTase_put"/>
    <property type="match status" value="1"/>
</dbReference>
<dbReference type="Pfam" id="PF17767">
    <property type="entry name" value="NAPRTase_N"/>
    <property type="match status" value="1"/>
</dbReference>
<evidence type="ECO:0000256" key="4">
    <source>
        <dbReference type="ARBA" id="ARBA00022553"/>
    </source>
</evidence>
<organism evidence="12 13">
    <name type="scientific">Iamia majanohamensis</name>
    <dbReference type="NCBI Taxonomy" id="467976"/>
    <lineage>
        <taxon>Bacteria</taxon>
        <taxon>Bacillati</taxon>
        <taxon>Actinomycetota</taxon>
        <taxon>Acidimicrobiia</taxon>
        <taxon>Acidimicrobiales</taxon>
        <taxon>Iamiaceae</taxon>
        <taxon>Iamia</taxon>
    </lineage>
</organism>
<evidence type="ECO:0000256" key="3">
    <source>
        <dbReference type="ARBA" id="ARBA00013236"/>
    </source>
</evidence>
<accession>A0AAF0BW37</accession>
<dbReference type="Proteomes" id="UP001216390">
    <property type="component" value="Chromosome"/>
</dbReference>
<keyword evidence="13" id="KW-1185">Reference proteome</keyword>
<evidence type="ECO:0000313" key="12">
    <source>
        <dbReference type="EMBL" id="WCO66984.1"/>
    </source>
</evidence>
<comment type="function">
    <text evidence="9">Catalyzes the first step in the biosynthesis of NAD from nicotinic acid, the ATP-dependent synthesis of beta-nicotinate D-ribonucleotide from nicotinate and 5-phospho-D-ribose 1-phosphate.</text>
</comment>
<dbReference type="Gene3D" id="3.20.20.70">
    <property type="entry name" value="Aldolase class I"/>
    <property type="match status" value="1"/>
</dbReference>
<keyword evidence="12" id="KW-0328">Glycosyltransferase</keyword>
<name>A0AAF0BW37_9ACTN</name>
<dbReference type="GO" id="GO:0016757">
    <property type="term" value="F:glycosyltransferase activity"/>
    <property type="evidence" value="ECO:0007669"/>
    <property type="project" value="UniProtKB-KW"/>
</dbReference>
<comment type="PTM">
    <text evidence="9">Transiently phosphorylated on a His residue during the reaction cycle. Phosphorylation strongly increases the affinity for substrates and increases the rate of nicotinate D-ribonucleotide production. Dephosphorylation regenerates the low-affinity form of the enzyme, leading to product release.</text>
</comment>
<dbReference type="RefSeq" id="WP_272736506.1">
    <property type="nucleotide sequence ID" value="NZ_CP116942.1"/>
</dbReference>
<evidence type="ECO:0000256" key="2">
    <source>
        <dbReference type="ARBA" id="ARBA00010897"/>
    </source>
</evidence>
<keyword evidence="6 9" id="KW-0662">Pyridine nucleotide biosynthesis</keyword>
<dbReference type="EC" id="6.3.4.21" evidence="3 9"/>
<dbReference type="Pfam" id="PF17956">
    <property type="entry name" value="NAPRTase_C"/>
    <property type="match status" value="1"/>
</dbReference>
<dbReference type="InterPro" id="IPR040727">
    <property type="entry name" value="NAPRTase_N"/>
</dbReference>
<dbReference type="InterPro" id="IPR036068">
    <property type="entry name" value="Nicotinate_pribotase-like_C"/>
</dbReference>
<proteinExistence type="inferred from homology"/>
<sequence>MRGILSTDEYQLTMAQLYLRAGLADRRVRFEHFFRTNPDYGTHQAGYCVAAGIGDLARWVRTTRTTPADVEALRGHRGRTGARLFDDAFLEWFAEVDLCALDVHAVPEGRVVHPNTPMSVVEGPLAAAQLLETPLLNALNFPTLIATKASRVAEAARDRPVLEFGMRRAAGAGADAASRAALVGGAASTSNAAVGYAAGIAPSGTHAHSMVQLFLALGEGERDAFAAYADAYPDDCLLLVDTIDTLGSGVPNAIATFEDLRRRGHQPVGIRLDSGDLAHLAVRSARMLDDAGFGDTTIVLSSSLDELAIWQIVTQVASEAPRAGLDADAVVGRLVFGVGSRLATSHGAPSLDGVYKLVAVDEEGAWAPAIKRSDTPEKVLNPGAKGLWRVYDAGGTATADVLTTAEEHLAPGTELHLHHHGRSDLTRTVAADGWSEAEPLLEPIVVGGEVVVDGGQDALDDVAAARARRRADVERLDPGVRRLVNPHVYHVSITDDLAELKAGLLRTL</sequence>
<evidence type="ECO:0000313" key="13">
    <source>
        <dbReference type="Proteomes" id="UP001216390"/>
    </source>
</evidence>
<dbReference type="InterPro" id="IPR041619">
    <property type="entry name" value="NAPRTase_C"/>
</dbReference>
<dbReference type="InterPro" id="IPR006405">
    <property type="entry name" value="Nic_PRibTrfase_pncB"/>
</dbReference>
<comment type="similarity">
    <text evidence="2 9">Belongs to the NAPRTase family.</text>
</comment>
<dbReference type="GO" id="GO:0005829">
    <property type="term" value="C:cytosol"/>
    <property type="evidence" value="ECO:0007669"/>
    <property type="project" value="TreeGrafter"/>
</dbReference>
<feature type="domain" description="Nicotinate phosphoribosyltransferase C-terminal" evidence="11">
    <location>
        <begin position="385"/>
        <end position="501"/>
    </location>
</feature>
<dbReference type="PIRSF" id="PIRSF000484">
    <property type="entry name" value="NAPRT"/>
    <property type="match status" value="1"/>
</dbReference>
<dbReference type="SUPFAM" id="SSF51690">
    <property type="entry name" value="Nicotinate/Quinolinate PRTase C-terminal domain-like"/>
    <property type="match status" value="1"/>
</dbReference>
<protein>
    <recommendedName>
        <fullName evidence="3 9">Nicotinate phosphoribosyltransferase</fullName>
        <ecNumber evidence="3 9">6.3.4.21</ecNumber>
    </recommendedName>
</protein>
<evidence type="ECO:0000259" key="11">
    <source>
        <dbReference type="Pfam" id="PF17956"/>
    </source>
</evidence>
<dbReference type="PANTHER" id="PTHR11098">
    <property type="entry name" value="NICOTINATE PHOSPHORIBOSYLTRANSFERASE"/>
    <property type="match status" value="1"/>
</dbReference>
<reference evidence="12" key="1">
    <citation type="submission" date="2023-01" db="EMBL/GenBank/DDBJ databases">
        <title>The diversity of Class Acidimicrobiia in South China Sea sediment environments and the proposal of Iamia marina sp. nov., a novel species of the genus Iamia.</title>
        <authorList>
            <person name="He Y."/>
            <person name="Tian X."/>
        </authorList>
    </citation>
    <scope>NUCLEOTIDE SEQUENCE</scope>
    <source>
        <strain evidence="12">DSM 19957</strain>
    </source>
</reference>
<dbReference type="AlphaFoldDB" id="A0AAF0BW37"/>
<evidence type="ECO:0000256" key="5">
    <source>
        <dbReference type="ARBA" id="ARBA00022598"/>
    </source>
</evidence>
<evidence type="ECO:0000259" key="10">
    <source>
        <dbReference type="Pfam" id="PF17767"/>
    </source>
</evidence>
<dbReference type="NCBIfam" id="NF006695">
    <property type="entry name" value="PRK09243.1-2"/>
    <property type="match status" value="1"/>
</dbReference>
<evidence type="ECO:0000256" key="1">
    <source>
        <dbReference type="ARBA" id="ARBA00004952"/>
    </source>
</evidence>
<dbReference type="PANTHER" id="PTHR11098:SF1">
    <property type="entry name" value="NICOTINATE PHOSPHORIBOSYLTRANSFERASE"/>
    <property type="match status" value="1"/>
</dbReference>
<gene>
    <name evidence="12" type="ORF">PO878_21055</name>
</gene>
<dbReference type="KEGG" id="ima:PO878_21055"/>
<feature type="domain" description="Nicotinate phosphoribosyltransferase N-terminal" evidence="10">
    <location>
        <begin position="5"/>
        <end position="140"/>
    </location>
</feature>
<evidence type="ECO:0000256" key="7">
    <source>
        <dbReference type="ARBA" id="ARBA00022679"/>
    </source>
</evidence>
<dbReference type="InterPro" id="IPR007229">
    <property type="entry name" value="Nic_PRibTrfase-Fam"/>
</dbReference>
<dbReference type="NCBIfam" id="NF009131">
    <property type="entry name" value="PRK12484.1"/>
    <property type="match status" value="1"/>
</dbReference>
<dbReference type="InterPro" id="IPR013785">
    <property type="entry name" value="Aldolase_TIM"/>
</dbReference>
<dbReference type="EMBL" id="CP116942">
    <property type="protein sequence ID" value="WCO66984.1"/>
    <property type="molecule type" value="Genomic_DNA"/>
</dbReference>
<evidence type="ECO:0000256" key="9">
    <source>
        <dbReference type="RuleBase" id="RU365100"/>
    </source>
</evidence>
<evidence type="ECO:0000256" key="8">
    <source>
        <dbReference type="ARBA" id="ARBA00048668"/>
    </source>
</evidence>
<evidence type="ECO:0000256" key="6">
    <source>
        <dbReference type="ARBA" id="ARBA00022642"/>
    </source>
</evidence>
<keyword evidence="7 9" id="KW-0808">Transferase</keyword>
<dbReference type="SUPFAM" id="SSF54675">
    <property type="entry name" value="Nicotinate/Quinolinate PRTase N-terminal domain-like"/>
    <property type="match status" value="1"/>
</dbReference>
<dbReference type="GO" id="GO:0034355">
    <property type="term" value="P:NAD+ biosynthetic process via the salvage pathway"/>
    <property type="evidence" value="ECO:0007669"/>
    <property type="project" value="TreeGrafter"/>
</dbReference>
<dbReference type="GO" id="GO:0004516">
    <property type="term" value="F:nicotinate phosphoribosyltransferase activity"/>
    <property type="evidence" value="ECO:0007669"/>
    <property type="project" value="UniProtKB-UniRule"/>
</dbReference>
<comment type="pathway">
    <text evidence="1 9">Cofactor biosynthesis; NAD(+) biosynthesis; nicotinate D-ribonucleotide from nicotinate: step 1/1.</text>
</comment>